<keyword evidence="6" id="KW-0406">Ion transport</keyword>
<evidence type="ECO:0000256" key="11">
    <source>
        <dbReference type="SAM" id="SignalP"/>
    </source>
</evidence>
<evidence type="ECO:0000256" key="4">
    <source>
        <dbReference type="ARBA" id="ARBA00022692"/>
    </source>
</evidence>
<dbReference type="InterPro" id="IPR011250">
    <property type="entry name" value="OMP/PagP_B-barrel"/>
</dbReference>
<dbReference type="GO" id="GO:0006811">
    <property type="term" value="P:monoatomic ion transport"/>
    <property type="evidence" value="ECO:0007669"/>
    <property type="project" value="UniProtKB-KW"/>
</dbReference>
<dbReference type="InterPro" id="IPR027385">
    <property type="entry name" value="Beta-barrel_OMP"/>
</dbReference>
<dbReference type="Gene3D" id="3.30.1330.60">
    <property type="entry name" value="OmpA-like domain"/>
    <property type="match status" value="1"/>
</dbReference>
<evidence type="ECO:0000313" key="13">
    <source>
        <dbReference type="EMBL" id="KPQ29159.1"/>
    </source>
</evidence>
<dbReference type="InterPro" id="IPR006665">
    <property type="entry name" value="OmpA-like"/>
</dbReference>
<dbReference type="Pfam" id="PF13505">
    <property type="entry name" value="OMP_b-brl"/>
    <property type="match status" value="1"/>
</dbReference>
<organism evidence="13 14">
    <name type="scientific">Marinobacter excellens HL-55</name>
    <dbReference type="NCBI Taxonomy" id="1305731"/>
    <lineage>
        <taxon>Bacteria</taxon>
        <taxon>Pseudomonadati</taxon>
        <taxon>Pseudomonadota</taxon>
        <taxon>Gammaproteobacteria</taxon>
        <taxon>Pseudomonadales</taxon>
        <taxon>Marinobacteraceae</taxon>
        <taxon>Marinobacter</taxon>
    </lineage>
</organism>
<evidence type="ECO:0000256" key="1">
    <source>
        <dbReference type="ARBA" id="ARBA00004571"/>
    </source>
</evidence>
<comment type="caution">
    <text evidence="13">The sequence shown here is derived from an EMBL/GenBank/DDBJ whole genome shotgun (WGS) entry which is preliminary data.</text>
</comment>
<protein>
    <submittedName>
        <fullName evidence="13">OmpA-OmpF porin, OOP family</fullName>
    </submittedName>
</protein>
<dbReference type="GO" id="GO:0009279">
    <property type="term" value="C:cell outer membrane"/>
    <property type="evidence" value="ECO:0007669"/>
    <property type="project" value="UniProtKB-SubCell"/>
</dbReference>
<accession>A0A0P7YHT6</accession>
<evidence type="ECO:0000256" key="8">
    <source>
        <dbReference type="ARBA" id="ARBA00023136"/>
    </source>
</evidence>
<sequence>MRKTSIAALCAVSILPCTAFSAENFPLSYTAVGVEASYIDAGNSRNKSTVQDNLSNFYQGGLNLTHQFNPNWGLFGQVGYAEPETRNGNLDTDLMQYSLGGRVHPAKFRLAGWRPFGGLGYSYTDIDVDAGGGKNEDSIYLEGGFQRMVAPRFMVEAGVRARTELEDGYIDGQYFAGIHYLFNRKFPTAPKPVVVATRQPAEVPPPVDSDGDGVIDQLDKCPNTPMGALVDSQGCPKELTKEIRETLYVEFELDKTEVRPQFFPEIEKLAVVLKQYPNSTILLEGHTDSTGSASYNQKLSQSRADAVMKVLINEFGIAKQRITTSGMGESQPIATNETAEGRAQNRRVEAIVSGEYSEIIKK</sequence>
<gene>
    <name evidence="13" type="ORF">HLUCCX14_07735</name>
</gene>
<dbReference type="PRINTS" id="PR01021">
    <property type="entry name" value="OMPADOMAIN"/>
</dbReference>
<evidence type="ECO:0000256" key="6">
    <source>
        <dbReference type="ARBA" id="ARBA00023065"/>
    </source>
</evidence>
<feature type="domain" description="OmpA-like" evidence="12">
    <location>
        <begin position="238"/>
        <end position="356"/>
    </location>
</feature>
<dbReference type="SUPFAM" id="SSF103088">
    <property type="entry name" value="OmpA-like"/>
    <property type="match status" value="1"/>
</dbReference>
<keyword evidence="5 11" id="KW-0732">Signal</keyword>
<name>A0A0P7YHT6_9GAMM</name>
<evidence type="ECO:0000256" key="7">
    <source>
        <dbReference type="ARBA" id="ARBA00023114"/>
    </source>
</evidence>
<dbReference type="PROSITE" id="PS51123">
    <property type="entry name" value="OMPA_2"/>
    <property type="match status" value="1"/>
</dbReference>
<dbReference type="EMBL" id="LJZQ01000008">
    <property type="protein sequence ID" value="KPQ29159.1"/>
    <property type="molecule type" value="Genomic_DNA"/>
</dbReference>
<dbReference type="GO" id="GO:0046930">
    <property type="term" value="C:pore complex"/>
    <property type="evidence" value="ECO:0007669"/>
    <property type="project" value="UniProtKB-KW"/>
</dbReference>
<evidence type="ECO:0000256" key="2">
    <source>
        <dbReference type="ARBA" id="ARBA00022448"/>
    </source>
</evidence>
<dbReference type="PANTHER" id="PTHR30329">
    <property type="entry name" value="STATOR ELEMENT OF FLAGELLAR MOTOR COMPLEX"/>
    <property type="match status" value="1"/>
</dbReference>
<dbReference type="Gene3D" id="2.40.160.20">
    <property type="match status" value="1"/>
</dbReference>
<dbReference type="Pfam" id="PF00691">
    <property type="entry name" value="OmpA"/>
    <property type="match status" value="1"/>
</dbReference>
<reference evidence="13 14" key="1">
    <citation type="submission" date="2015-09" db="EMBL/GenBank/DDBJ databases">
        <title>Identification and resolution of microdiversity through metagenomic sequencing of parallel consortia.</title>
        <authorList>
            <person name="Nelson W.C."/>
            <person name="Romine M.F."/>
            <person name="Lindemann S.R."/>
        </authorList>
    </citation>
    <scope>NUCLEOTIDE SEQUENCE [LARGE SCALE GENOMIC DNA]</scope>
    <source>
        <strain evidence="13">HL-55</strain>
    </source>
</reference>
<evidence type="ECO:0000256" key="10">
    <source>
        <dbReference type="PROSITE-ProRule" id="PRU00473"/>
    </source>
</evidence>
<dbReference type="AlphaFoldDB" id="A0A0P7YHT6"/>
<dbReference type="InterPro" id="IPR036737">
    <property type="entry name" value="OmpA-like_sf"/>
</dbReference>
<evidence type="ECO:0000256" key="5">
    <source>
        <dbReference type="ARBA" id="ARBA00022729"/>
    </source>
</evidence>
<keyword evidence="4" id="KW-0812">Transmembrane</keyword>
<keyword evidence="7" id="KW-0626">Porin</keyword>
<proteinExistence type="predicted"/>
<dbReference type="Proteomes" id="UP000050416">
    <property type="component" value="Unassembled WGS sequence"/>
</dbReference>
<dbReference type="InterPro" id="IPR006664">
    <property type="entry name" value="OMP_bac"/>
</dbReference>
<evidence type="ECO:0000256" key="3">
    <source>
        <dbReference type="ARBA" id="ARBA00022452"/>
    </source>
</evidence>
<evidence type="ECO:0000259" key="12">
    <source>
        <dbReference type="PROSITE" id="PS51123"/>
    </source>
</evidence>
<dbReference type="SUPFAM" id="SSF56925">
    <property type="entry name" value="OMPA-like"/>
    <property type="match status" value="1"/>
</dbReference>
<evidence type="ECO:0000313" key="14">
    <source>
        <dbReference type="Proteomes" id="UP000050416"/>
    </source>
</evidence>
<feature type="signal peptide" evidence="11">
    <location>
        <begin position="1"/>
        <end position="21"/>
    </location>
</feature>
<keyword evidence="9" id="KW-0998">Cell outer membrane</keyword>
<keyword evidence="8 10" id="KW-0472">Membrane</keyword>
<dbReference type="CDD" id="cd07185">
    <property type="entry name" value="OmpA_C-like"/>
    <property type="match status" value="1"/>
</dbReference>
<dbReference type="PATRIC" id="fig|1305731.5.peg.361"/>
<dbReference type="GO" id="GO:0015288">
    <property type="term" value="F:porin activity"/>
    <property type="evidence" value="ECO:0007669"/>
    <property type="project" value="UniProtKB-KW"/>
</dbReference>
<dbReference type="InterPro" id="IPR050330">
    <property type="entry name" value="Bact_OuterMem_StrucFunc"/>
</dbReference>
<feature type="chain" id="PRO_5006146353" evidence="11">
    <location>
        <begin position="22"/>
        <end position="362"/>
    </location>
</feature>
<evidence type="ECO:0000256" key="9">
    <source>
        <dbReference type="ARBA" id="ARBA00023237"/>
    </source>
</evidence>
<comment type="subcellular location">
    <subcellularLocation>
        <location evidence="1">Cell outer membrane</location>
        <topology evidence="1">Multi-pass membrane protein</topology>
    </subcellularLocation>
</comment>
<keyword evidence="2" id="KW-0813">Transport</keyword>
<dbReference type="OrthoDB" id="9805832at2"/>
<dbReference type="PANTHER" id="PTHR30329:SF21">
    <property type="entry name" value="LIPOPROTEIN YIAD-RELATED"/>
    <property type="match status" value="1"/>
</dbReference>
<keyword evidence="3" id="KW-1134">Transmembrane beta strand</keyword>
<dbReference type="STRING" id="1305731.GCA_000934705_00531"/>